<evidence type="ECO:0000256" key="1">
    <source>
        <dbReference type="ARBA" id="ARBA00008226"/>
    </source>
</evidence>
<keyword evidence="11" id="KW-1185">Reference proteome</keyword>
<dbReference type="OrthoDB" id="9802183at2"/>
<dbReference type="InterPro" id="IPR045864">
    <property type="entry name" value="aa-tRNA-synth_II/BPL/LPL"/>
</dbReference>
<dbReference type="SUPFAM" id="SSF55681">
    <property type="entry name" value="Class II aaRS and biotin synthetases"/>
    <property type="match status" value="1"/>
</dbReference>
<comment type="subcellular location">
    <subcellularLocation>
        <location evidence="9">Cytoplasm</location>
    </subcellularLocation>
</comment>
<accession>A0A3S9J7R0</accession>
<dbReference type="InterPro" id="IPR002310">
    <property type="entry name" value="Gly-tRNA_ligase_asu"/>
</dbReference>
<dbReference type="HAMAP" id="MF_00254">
    <property type="entry name" value="Gly_tRNA_synth_alpha"/>
    <property type="match status" value="1"/>
</dbReference>
<evidence type="ECO:0000256" key="9">
    <source>
        <dbReference type="HAMAP-Rule" id="MF_00254"/>
    </source>
</evidence>
<keyword evidence="7 9" id="KW-0030">Aminoacyl-tRNA synthetase</keyword>
<evidence type="ECO:0000256" key="6">
    <source>
        <dbReference type="ARBA" id="ARBA00022917"/>
    </source>
</evidence>
<gene>
    <name evidence="9 10" type="primary">glyQ</name>
    <name evidence="10" type="ORF">C3B56_00236</name>
</gene>
<comment type="subunit">
    <text evidence="2 9">Tetramer of two alpha and two beta subunits.</text>
</comment>
<dbReference type="GO" id="GO:0006426">
    <property type="term" value="P:glycyl-tRNA aminoacylation"/>
    <property type="evidence" value="ECO:0007669"/>
    <property type="project" value="UniProtKB-UniRule"/>
</dbReference>
<dbReference type="GO" id="GO:0005829">
    <property type="term" value="C:cytosol"/>
    <property type="evidence" value="ECO:0007669"/>
    <property type="project" value="TreeGrafter"/>
</dbReference>
<dbReference type="GO" id="GO:0004820">
    <property type="term" value="F:glycine-tRNA ligase activity"/>
    <property type="evidence" value="ECO:0007669"/>
    <property type="project" value="UniProtKB-UniRule"/>
</dbReference>
<dbReference type="PROSITE" id="PS50861">
    <property type="entry name" value="AA_TRNA_LIGASE_II_GLYAB"/>
    <property type="match status" value="1"/>
</dbReference>
<evidence type="ECO:0000256" key="5">
    <source>
        <dbReference type="ARBA" id="ARBA00022840"/>
    </source>
</evidence>
<dbReference type="Gene3D" id="1.20.58.180">
    <property type="entry name" value="Class II aaRS and biotin synthetases, domain 2"/>
    <property type="match status" value="1"/>
</dbReference>
<dbReference type="NCBIfam" id="NF006827">
    <property type="entry name" value="PRK09348.1"/>
    <property type="match status" value="1"/>
</dbReference>
<comment type="catalytic activity">
    <reaction evidence="8 9">
        <text>tRNA(Gly) + glycine + ATP = glycyl-tRNA(Gly) + AMP + diphosphate</text>
        <dbReference type="Rhea" id="RHEA:16013"/>
        <dbReference type="Rhea" id="RHEA-COMP:9664"/>
        <dbReference type="Rhea" id="RHEA-COMP:9683"/>
        <dbReference type="ChEBI" id="CHEBI:30616"/>
        <dbReference type="ChEBI" id="CHEBI:33019"/>
        <dbReference type="ChEBI" id="CHEBI:57305"/>
        <dbReference type="ChEBI" id="CHEBI:78442"/>
        <dbReference type="ChEBI" id="CHEBI:78522"/>
        <dbReference type="ChEBI" id="CHEBI:456215"/>
        <dbReference type="EC" id="6.1.1.14"/>
    </reaction>
</comment>
<dbReference type="NCBIfam" id="TIGR00388">
    <property type="entry name" value="glyQ"/>
    <property type="match status" value="1"/>
</dbReference>
<keyword evidence="6 9" id="KW-0648">Protein biosynthesis</keyword>
<evidence type="ECO:0000256" key="3">
    <source>
        <dbReference type="ARBA" id="ARBA00022598"/>
    </source>
</evidence>
<dbReference type="InterPro" id="IPR006194">
    <property type="entry name" value="Gly-tRNA-synth_heterodimer"/>
</dbReference>
<evidence type="ECO:0000256" key="8">
    <source>
        <dbReference type="ARBA" id="ARBA00047937"/>
    </source>
</evidence>
<dbReference type="PANTHER" id="PTHR30075:SF2">
    <property type="entry name" value="GLYCINE--TRNA LIGASE, CHLOROPLASTIC_MITOCHONDRIAL 2"/>
    <property type="match status" value="1"/>
</dbReference>
<keyword evidence="4 9" id="KW-0547">Nucleotide-binding</keyword>
<dbReference type="AlphaFoldDB" id="A0A3S9J7R0"/>
<dbReference type="PRINTS" id="PR01044">
    <property type="entry name" value="TRNASYNTHGA"/>
</dbReference>
<dbReference type="Proteomes" id="UP000274458">
    <property type="component" value="Chromosome"/>
</dbReference>
<dbReference type="EC" id="6.1.1.14" evidence="9"/>
<keyword evidence="3 9" id="KW-0436">Ligase</keyword>
<evidence type="ECO:0000256" key="2">
    <source>
        <dbReference type="ARBA" id="ARBA00011209"/>
    </source>
</evidence>
<dbReference type="KEGG" id="aade:C3B56_00236"/>
<comment type="similarity">
    <text evidence="1 9">Belongs to the class-II aminoacyl-tRNA synthetase family.</text>
</comment>
<keyword evidence="5 9" id="KW-0067">ATP-binding</keyword>
<evidence type="ECO:0000256" key="4">
    <source>
        <dbReference type="ARBA" id="ARBA00022741"/>
    </source>
</evidence>
<evidence type="ECO:0000313" key="10">
    <source>
        <dbReference type="EMBL" id="AZP36333.1"/>
    </source>
</evidence>
<dbReference type="Pfam" id="PF02091">
    <property type="entry name" value="tRNA-synt_2e"/>
    <property type="match status" value="1"/>
</dbReference>
<sequence length="289" mass="34249">MKYNINISFQNIIFNLQKFWSNKGFTLFQPIDLEVGAGTSHPITYFNSLGNNNIYAAYVQPSRRPTDGRYGKNINRLYYYYQFQVIMKPSLINMKELYISSLKYLGINFDFNDIIFIEDNWENPTLGACGLGWEVWLNGMEITQFTYFQQMGNIKCKPIIGEITYGLERIAMCLQEINSIYDIIWNIGIKNNINYKDIFYKHEFEYSIYNFKKANIKFLFKIFNEYEKEILRLLNINKPLLLPSYDITLKIIHIFNLLDSRQAISSIERQNYIIKINNITKIIAKKYIS</sequence>
<dbReference type="PANTHER" id="PTHR30075">
    <property type="entry name" value="GLYCYL-TRNA SYNTHETASE"/>
    <property type="match status" value="1"/>
</dbReference>
<evidence type="ECO:0000313" key="11">
    <source>
        <dbReference type="Proteomes" id="UP000274458"/>
    </source>
</evidence>
<proteinExistence type="inferred from homology"/>
<organism evidence="10 11">
    <name type="scientific">Candidatus Annandia adelgestsuga</name>
    <dbReference type="NCBI Taxonomy" id="1302411"/>
    <lineage>
        <taxon>Bacteria</taxon>
        <taxon>Pseudomonadati</taxon>
        <taxon>Pseudomonadota</taxon>
        <taxon>Gammaproteobacteria</taxon>
        <taxon>Enterobacterales</taxon>
        <taxon>Enterobacteriaceae</taxon>
        <taxon>Candidatus Annandia</taxon>
    </lineage>
</organism>
<reference evidence="10 11" key="1">
    <citation type="journal article" date="2018" name="Genome Biol. Evol.">
        <title>Partnering With a Pest: Genomes of Hemlock Woolly Adelgid Symbionts Reveal Atypical Nutritional Provisioning Patterns in Dual-Obligate Bacteria.</title>
        <authorList>
            <person name="Weglarz K.M."/>
            <person name="Havill N.P."/>
            <person name="Burke G.R."/>
            <person name="von Dohlen C.D."/>
        </authorList>
    </citation>
    <scope>NUCLEOTIDE SEQUENCE [LARGE SCALE GENOMIC DNA]</scope>
    <source>
        <strain evidence="10">ENA</strain>
    </source>
</reference>
<keyword evidence="9" id="KW-0963">Cytoplasm</keyword>
<name>A0A3S9J7R0_9ENTR</name>
<evidence type="ECO:0000256" key="7">
    <source>
        <dbReference type="ARBA" id="ARBA00023146"/>
    </source>
</evidence>
<dbReference type="RefSeq" id="WP_126071603.1">
    <property type="nucleotide sequence ID" value="NZ_CP026513.1"/>
</dbReference>
<dbReference type="Gene3D" id="3.30.930.10">
    <property type="entry name" value="Bira Bifunctional Protein, Domain 2"/>
    <property type="match status" value="1"/>
</dbReference>
<dbReference type="GO" id="GO:0005524">
    <property type="term" value="F:ATP binding"/>
    <property type="evidence" value="ECO:0007669"/>
    <property type="project" value="UniProtKB-UniRule"/>
</dbReference>
<protein>
    <recommendedName>
        <fullName evidence="9">Glycine--tRNA ligase alpha subunit</fullName>
        <ecNumber evidence="9">6.1.1.14</ecNumber>
    </recommendedName>
    <alternativeName>
        <fullName evidence="9">Glycyl-tRNA synthetase alpha subunit</fullName>
        <shortName evidence="9">GlyRS</shortName>
    </alternativeName>
</protein>
<dbReference type="EMBL" id="CP026513">
    <property type="protein sequence ID" value="AZP36333.1"/>
    <property type="molecule type" value="Genomic_DNA"/>
</dbReference>